<evidence type="ECO:0000256" key="3">
    <source>
        <dbReference type="ARBA" id="ARBA00022679"/>
    </source>
</evidence>
<keyword evidence="5 7" id="KW-1133">Transmembrane helix</keyword>
<gene>
    <name evidence="9" type="ORF">FEM03_22660</name>
</gene>
<dbReference type="GO" id="GO:0016020">
    <property type="term" value="C:membrane"/>
    <property type="evidence" value="ECO:0007669"/>
    <property type="project" value="UniProtKB-SubCell"/>
</dbReference>
<comment type="subcellular location">
    <subcellularLocation>
        <location evidence="1">Membrane</location>
        <topology evidence="1">Multi-pass membrane protein</topology>
    </subcellularLocation>
</comment>
<dbReference type="InterPro" id="IPR003362">
    <property type="entry name" value="Bact_transf"/>
</dbReference>
<dbReference type="GO" id="GO:0016780">
    <property type="term" value="F:phosphotransferase activity, for other substituted phosphate groups"/>
    <property type="evidence" value="ECO:0007669"/>
    <property type="project" value="TreeGrafter"/>
</dbReference>
<feature type="transmembrane region" description="Helical" evidence="7">
    <location>
        <begin position="60"/>
        <end position="78"/>
    </location>
</feature>
<proteinExistence type="inferred from homology"/>
<dbReference type="AlphaFoldDB" id="A0A5R8K7V6"/>
<evidence type="ECO:0000256" key="4">
    <source>
        <dbReference type="ARBA" id="ARBA00022692"/>
    </source>
</evidence>
<dbReference type="PANTHER" id="PTHR30576">
    <property type="entry name" value="COLANIC BIOSYNTHESIS UDP-GLUCOSE LIPID CARRIER TRANSFERASE"/>
    <property type="match status" value="1"/>
</dbReference>
<feature type="transmembrane region" description="Helical" evidence="7">
    <location>
        <begin position="298"/>
        <end position="318"/>
    </location>
</feature>
<dbReference type="OrthoDB" id="9808602at2"/>
<dbReference type="PANTHER" id="PTHR30576:SF0">
    <property type="entry name" value="UNDECAPRENYL-PHOSPHATE N-ACETYLGALACTOSAMINYL 1-PHOSPHATE TRANSFERASE-RELATED"/>
    <property type="match status" value="1"/>
</dbReference>
<feature type="domain" description="Bacterial sugar transferase" evidence="8">
    <location>
        <begin position="293"/>
        <end position="477"/>
    </location>
</feature>
<comment type="caution">
    <text evidence="9">The sequence shown here is derived from an EMBL/GenBank/DDBJ whole genome shotgun (WGS) entry which is preliminary data.</text>
</comment>
<protein>
    <submittedName>
        <fullName evidence="9">Exopolysaccharide biosynthesis polyprenyl glycosylphosphotransferase</fullName>
    </submittedName>
</protein>
<evidence type="ECO:0000256" key="1">
    <source>
        <dbReference type="ARBA" id="ARBA00004141"/>
    </source>
</evidence>
<dbReference type="NCBIfam" id="TIGR03025">
    <property type="entry name" value="EPS_sugtrans"/>
    <property type="match status" value="1"/>
</dbReference>
<organism evidence="9 10">
    <name type="scientific">Phragmitibacter flavus</name>
    <dbReference type="NCBI Taxonomy" id="2576071"/>
    <lineage>
        <taxon>Bacteria</taxon>
        <taxon>Pseudomonadati</taxon>
        <taxon>Verrucomicrobiota</taxon>
        <taxon>Verrucomicrobiia</taxon>
        <taxon>Verrucomicrobiales</taxon>
        <taxon>Verrucomicrobiaceae</taxon>
        <taxon>Phragmitibacter</taxon>
    </lineage>
</organism>
<evidence type="ECO:0000259" key="8">
    <source>
        <dbReference type="Pfam" id="PF02397"/>
    </source>
</evidence>
<evidence type="ECO:0000256" key="2">
    <source>
        <dbReference type="ARBA" id="ARBA00006464"/>
    </source>
</evidence>
<accession>A0A5R8K7V6</accession>
<sequence>MLLIPRGDHIANLNGLMISQRARGLATLHATAQAVVSLIIFWCWAGLHFELRASAVQPDYARYAQYSLLVVLAHYLDLALSNRKDVNLLYLDMAVNSRISLRQCANVSLVLMAYLVAVKDSMISRAFLFSWIPLLYSALFITNKYLPRLLASAAFYTARRHRILFVGSSKHTDRLKIWADRRALYGFETIGIVPTDGEVPDDSCLRMLGKPEDLAKVLLRERPSHLILTEFSTQSNEGRKIADLCERNGVRLLIVNDLSDYLGRPVAVVEHDEFCLMGLRREPLESPFNRVVKRALDIIIAIPVVFIVIPITSVFVWLGQRIQSPGPVFHRQTRSGINNRDFTIIKFRTMHVHDGSQDQQATRGDARVYPLGRFLRRFSLDELPQFINVLNGEMSAVGPRPHLPAHNDWFMEEVNHYNVRTFIKPGITGLAQVRGHRGETKCKDQINARIDMDLHYVENWSLTLDLMIVLRTMRHMVLPPKSAY</sequence>
<evidence type="ECO:0000313" key="9">
    <source>
        <dbReference type="EMBL" id="TLD68410.1"/>
    </source>
</evidence>
<evidence type="ECO:0000256" key="5">
    <source>
        <dbReference type="ARBA" id="ARBA00022989"/>
    </source>
</evidence>
<dbReference type="Gene3D" id="3.40.50.720">
    <property type="entry name" value="NAD(P)-binding Rossmann-like Domain"/>
    <property type="match status" value="1"/>
</dbReference>
<keyword evidence="6 7" id="KW-0472">Membrane</keyword>
<keyword evidence="4 7" id="KW-0812">Transmembrane</keyword>
<dbReference type="EMBL" id="VAUV01000025">
    <property type="protein sequence ID" value="TLD68410.1"/>
    <property type="molecule type" value="Genomic_DNA"/>
</dbReference>
<evidence type="ECO:0000256" key="7">
    <source>
        <dbReference type="SAM" id="Phobius"/>
    </source>
</evidence>
<keyword evidence="10" id="KW-1185">Reference proteome</keyword>
<evidence type="ECO:0000256" key="6">
    <source>
        <dbReference type="ARBA" id="ARBA00023136"/>
    </source>
</evidence>
<evidence type="ECO:0000313" key="10">
    <source>
        <dbReference type="Proteomes" id="UP000306196"/>
    </source>
</evidence>
<feature type="transmembrane region" description="Helical" evidence="7">
    <location>
        <begin position="123"/>
        <end position="142"/>
    </location>
</feature>
<feature type="transmembrane region" description="Helical" evidence="7">
    <location>
        <begin position="25"/>
        <end position="48"/>
    </location>
</feature>
<feature type="transmembrane region" description="Helical" evidence="7">
    <location>
        <begin position="99"/>
        <end position="117"/>
    </location>
</feature>
<name>A0A5R8K7V6_9BACT</name>
<comment type="similarity">
    <text evidence="2">Belongs to the bacterial sugar transferase family.</text>
</comment>
<dbReference type="Pfam" id="PF02397">
    <property type="entry name" value="Bac_transf"/>
    <property type="match status" value="1"/>
</dbReference>
<keyword evidence="3 9" id="KW-0808">Transferase</keyword>
<reference evidence="9 10" key="1">
    <citation type="submission" date="2019-05" db="EMBL/GenBank/DDBJ databases">
        <title>Verrucobacter flavum gen. nov., sp. nov. a new member of the family Verrucomicrobiaceae.</title>
        <authorList>
            <person name="Szuroczki S."/>
            <person name="Abbaszade G."/>
            <person name="Szabo A."/>
            <person name="Felfoldi T."/>
            <person name="Schumann P."/>
            <person name="Boka K."/>
            <person name="Keki Z."/>
            <person name="Toumi M."/>
            <person name="Toth E."/>
        </authorList>
    </citation>
    <scope>NUCLEOTIDE SEQUENCE [LARGE SCALE GENOMIC DNA]</scope>
    <source>
        <strain evidence="9 10">MG-N-17</strain>
    </source>
</reference>
<dbReference type="InterPro" id="IPR017475">
    <property type="entry name" value="EPS_sugar_tfrase"/>
</dbReference>
<dbReference type="Proteomes" id="UP000306196">
    <property type="component" value="Unassembled WGS sequence"/>
</dbReference>